<feature type="compositionally biased region" description="Low complexity" evidence="6">
    <location>
        <begin position="70"/>
        <end position="90"/>
    </location>
</feature>
<organism evidence="9 10">
    <name type="scientific">Rotaria magnacalcarata</name>
    <dbReference type="NCBI Taxonomy" id="392030"/>
    <lineage>
        <taxon>Eukaryota</taxon>
        <taxon>Metazoa</taxon>
        <taxon>Spiralia</taxon>
        <taxon>Gnathifera</taxon>
        <taxon>Rotifera</taxon>
        <taxon>Eurotatoria</taxon>
        <taxon>Bdelloidea</taxon>
        <taxon>Philodinida</taxon>
        <taxon>Philodinidae</taxon>
        <taxon>Rotaria</taxon>
    </lineage>
</organism>
<dbReference type="InterPro" id="IPR057244">
    <property type="entry name" value="GAIN_B"/>
</dbReference>
<comment type="subcellular location">
    <subcellularLocation>
        <location evidence="1">Membrane</location>
    </subcellularLocation>
</comment>
<evidence type="ECO:0000256" key="3">
    <source>
        <dbReference type="ARBA" id="ARBA00022989"/>
    </source>
</evidence>
<feature type="domain" description="GAIN-B" evidence="8">
    <location>
        <begin position="899"/>
        <end position="1063"/>
    </location>
</feature>
<gene>
    <name evidence="9" type="ORF">SMN809_LOCUS25683</name>
</gene>
<keyword evidence="5" id="KW-1015">Disulfide bond</keyword>
<evidence type="ECO:0000256" key="1">
    <source>
        <dbReference type="ARBA" id="ARBA00004370"/>
    </source>
</evidence>
<accession>A0A8S2TIE1</accession>
<evidence type="ECO:0000313" key="10">
    <source>
        <dbReference type="Proteomes" id="UP000676336"/>
    </source>
</evidence>
<keyword evidence="4 7" id="KW-0472">Membrane</keyword>
<keyword evidence="3 7" id="KW-1133">Transmembrane helix</keyword>
<feature type="compositionally biased region" description="Polar residues" evidence="6">
    <location>
        <begin position="91"/>
        <end position="110"/>
    </location>
</feature>
<evidence type="ECO:0000256" key="5">
    <source>
        <dbReference type="ARBA" id="ARBA00023157"/>
    </source>
</evidence>
<dbReference type="Proteomes" id="UP000676336">
    <property type="component" value="Unassembled WGS sequence"/>
</dbReference>
<evidence type="ECO:0000256" key="4">
    <source>
        <dbReference type="ARBA" id="ARBA00023136"/>
    </source>
</evidence>
<dbReference type="GO" id="GO:0016020">
    <property type="term" value="C:membrane"/>
    <property type="evidence" value="ECO:0007669"/>
    <property type="project" value="UniProtKB-SubCell"/>
</dbReference>
<dbReference type="AlphaFoldDB" id="A0A8S2TIE1"/>
<evidence type="ECO:0000256" key="2">
    <source>
        <dbReference type="ARBA" id="ARBA00022692"/>
    </source>
</evidence>
<feature type="compositionally biased region" description="Low complexity" evidence="6">
    <location>
        <begin position="1"/>
        <end position="17"/>
    </location>
</feature>
<dbReference type="Pfam" id="PF01825">
    <property type="entry name" value="GPS"/>
    <property type="match status" value="2"/>
</dbReference>
<sequence length="1119" mass="114107">NKGTVTTATGVATEEGTPGTGTAGSSGTSSPATGISFTNLPSTQLGNALSSSVTSSLNSEGTVTIATGVTTEEGTPVTGTSGSSGPSGTGILTSFTRKGVTQSSNAGSSLVSTSTNTMEIMTTGGGINIEQVTSLTLTATVRMSPFIGVTVASTGSSAAETTTVLSPTASNTLANPGAITRMTVASVQWTSSATVGNVLESAITMMPSNVPSSMISSTSQAAVYFNSTSTVFATFQRSTPTRTTYSNLFSSGLPSAAITTASVNIGSSSLVTTATTITTTITTYSPDACRNASNVALPNGTCVPNNVGQEYSAGILNSGNASSVDLANSLSLYVASINNANASSGGNSTVSISKIEQSLSKLDNISITLSSDSSFLIAQPLNHSSNDILLGARFQRGLNGSAVTISTENSSLNSNATAAAVISEQSLVNVKSLQMFIIDKPTMYENADNKTNKSLASSVVVGSVQLLGSASVSLNISLYFKISPEYQPNVSATYLCSFYDISNSCWNETGCTGALFNPVFSRYECSCNHLTAFAITWSAASVSDTTNNLISTNPVTRIDIDTSFESTSSTLTSLSSGNSTSSVTLATGIASTTEEVTNIVSTIKSSTVSSTGTTVASSTANSTATMVASSTATSTATTVASSTANSTATTVASSTANSTATTVASSTANSTATMMASSTTNNIATTINSRDNTTELVSSVQSTSSSTTTNITGTAARTGSITTVLITSVQSTASSTTANLVLSTVTSVSANVSTLTASSTGQSMSSNSVLSAFSSAPLTTISTSVASSSLFTTAATITTTISTYSPDTCRNSSNVALPNGTCVPYNVGQEYSAGILNSGNASSVDLANSLSLYVASINNANASSGGNSTVSISKIEQSLSKLDNISITLSSDSSFLIAQPLNHSSNDILLGARFQRGLNGSAVTISTENSSLNSNATAAAVISEQSLVNVKSLQMFIIDKPTMYENADNKTNKSLASSVVVGSVQLLGSASVSLNISLYFKISPEYQPNVSATYLCSFYDISNSCWNETGCTGALFNPAFSRYECSCNHLTSFALIWLPQSQLGSYGRTMRAADIASLVFQSVSILCFIIVIIHSVTVRALNPLSKFQPNNLLPLISSA</sequence>
<evidence type="ECO:0000256" key="7">
    <source>
        <dbReference type="SAM" id="Phobius"/>
    </source>
</evidence>
<name>A0A8S2TIE1_9BILA</name>
<dbReference type="EMBL" id="CAJOBI010034508">
    <property type="protein sequence ID" value="CAF4291272.1"/>
    <property type="molecule type" value="Genomic_DNA"/>
</dbReference>
<feature type="non-terminal residue" evidence="9">
    <location>
        <position position="1"/>
    </location>
</feature>
<dbReference type="InterPro" id="IPR000203">
    <property type="entry name" value="GPS"/>
</dbReference>
<feature type="non-terminal residue" evidence="9">
    <location>
        <position position="1119"/>
    </location>
</feature>
<feature type="region of interest" description="Disordered" evidence="6">
    <location>
        <begin position="1"/>
        <end position="39"/>
    </location>
</feature>
<proteinExistence type="predicted"/>
<feature type="region of interest" description="Disordered" evidence="6">
    <location>
        <begin position="70"/>
        <end position="110"/>
    </location>
</feature>
<comment type="caution">
    <text evidence="9">The sequence shown here is derived from an EMBL/GenBank/DDBJ whole genome shotgun (WGS) entry which is preliminary data.</text>
</comment>
<feature type="domain" description="GAIN-B" evidence="8">
    <location>
        <begin position="379"/>
        <end position="543"/>
    </location>
</feature>
<evidence type="ECO:0000256" key="6">
    <source>
        <dbReference type="SAM" id="MobiDB-lite"/>
    </source>
</evidence>
<evidence type="ECO:0000259" key="8">
    <source>
        <dbReference type="PROSITE" id="PS50221"/>
    </source>
</evidence>
<protein>
    <recommendedName>
        <fullName evidence="8">GAIN-B domain-containing protein</fullName>
    </recommendedName>
</protein>
<feature type="compositionally biased region" description="Low complexity" evidence="6">
    <location>
        <begin position="25"/>
        <end position="34"/>
    </location>
</feature>
<dbReference type="PROSITE" id="PS50221">
    <property type="entry name" value="GAIN_B"/>
    <property type="match status" value="2"/>
</dbReference>
<feature type="transmembrane region" description="Helical" evidence="7">
    <location>
        <begin position="1078"/>
        <end position="1098"/>
    </location>
</feature>
<evidence type="ECO:0000313" key="9">
    <source>
        <dbReference type="EMBL" id="CAF4291272.1"/>
    </source>
</evidence>
<dbReference type="SMART" id="SM00303">
    <property type="entry name" value="GPS"/>
    <property type="match status" value="2"/>
</dbReference>
<reference evidence="9" key="1">
    <citation type="submission" date="2021-02" db="EMBL/GenBank/DDBJ databases">
        <authorList>
            <person name="Nowell W R."/>
        </authorList>
    </citation>
    <scope>NUCLEOTIDE SEQUENCE</scope>
</reference>
<dbReference type="InterPro" id="IPR046338">
    <property type="entry name" value="GAIN_dom_sf"/>
</dbReference>
<keyword evidence="2 7" id="KW-0812">Transmembrane</keyword>
<dbReference type="Gene3D" id="2.60.220.50">
    <property type="match status" value="1"/>
</dbReference>